<proteinExistence type="predicted"/>
<protein>
    <submittedName>
        <fullName evidence="1">Uncharacterized protein</fullName>
    </submittedName>
</protein>
<dbReference type="AlphaFoldDB" id="A0A0B1ZYF0"/>
<sequence length="98" mass="10567">MSEAIGLHPDIVDAGIRLIRSATEDFDTSVARKAPTAADTGLAEVPLERMLIQVAETGLRLTFELDTLADAAEAGARDLAAYEERARSDIARLGERTR</sequence>
<dbReference type="STRING" id="1348253.LK09_18150"/>
<evidence type="ECO:0000313" key="2">
    <source>
        <dbReference type="Proteomes" id="UP000031030"/>
    </source>
</evidence>
<dbReference type="EMBL" id="JTDK01000019">
    <property type="protein sequence ID" value="KHK95751.1"/>
    <property type="molecule type" value="Genomic_DNA"/>
</dbReference>
<dbReference type="Proteomes" id="UP000031030">
    <property type="component" value="Unassembled WGS sequence"/>
</dbReference>
<gene>
    <name evidence="1" type="ORF">LK09_18150</name>
</gene>
<organism evidence="1 2">
    <name type="scientific">Microbacterium mangrovi</name>
    <dbReference type="NCBI Taxonomy" id="1348253"/>
    <lineage>
        <taxon>Bacteria</taxon>
        <taxon>Bacillati</taxon>
        <taxon>Actinomycetota</taxon>
        <taxon>Actinomycetes</taxon>
        <taxon>Micrococcales</taxon>
        <taxon>Microbacteriaceae</taxon>
        <taxon>Microbacterium</taxon>
    </lineage>
</organism>
<dbReference type="RefSeq" id="WP_039402740.1">
    <property type="nucleotide sequence ID" value="NZ_JTDK01000019.1"/>
</dbReference>
<evidence type="ECO:0000313" key="1">
    <source>
        <dbReference type="EMBL" id="KHK95751.1"/>
    </source>
</evidence>
<name>A0A0B1ZYF0_9MICO</name>
<reference evidence="1 2" key="1">
    <citation type="submission" date="2014-11" db="EMBL/GenBank/DDBJ databases">
        <title>Genome sequence of Microbacterium mangrovi MUSC 115(T).</title>
        <authorList>
            <person name="Lee L.-H."/>
        </authorList>
    </citation>
    <scope>NUCLEOTIDE SEQUENCE [LARGE SCALE GENOMIC DNA]</scope>
    <source>
        <strain evidence="1 2">MUSC 115</strain>
    </source>
</reference>
<accession>A0A0B1ZYF0</accession>
<keyword evidence="2" id="KW-1185">Reference proteome</keyword>
<comment type="caution">
    <text evidence="1">The sequence shown here is derived from an EMBL/GenBank/DDBJ whole genome shotgun (WGS) entry which is preliminary data.</text>
</comment>